<evidence type="ECO:0000256" key="10">
    <source>
        <dbReference type="ARBA" id="ARBA00049729"/>
    </source>
</evidence>
<keyword evidence="7 11" id="KW-1133">Transmembrane helix</keyword>
<evidence type="ECO:0000256" key="9">
    <source>
        <dbReference type="ARBA" id="ARBA00047280"/>
    </source>
</evidence>
<keyword evidence="14" id="KW-1185">Reference proteome</keyword>
<name>A0A4U0X0H1_9PEZI</name>
<dbReference type="Proteomes" id="UP000309340">
    <property type="component" value="Unassembled WGS sequence"/>
</dbReference>
<feature type="domain" description="CAAX prenyl protease 2/Lysostaphin resistance protein A-like" evidence="12">
    <location>
        <begin position="169"/>
        <end position="284"/>
    </location>
</feature>
<comment type="similarity">
    <text evidence="2">Belongs to the peptidase U48 family.</text>
</comment>
<feature type="transmembrane region" description="Helical" evidence="11">
    <location>
        <begin position="243"/>
        <end position="266"/>
    </location>
</feature>
<dbReference type="OrthoDB" id="271604at2759"/>
<dbReference type="EMBL" id="NAJQ01000494">
    <property type="protein sequence ID" value="TKA68636.1"/>
    <property type="molecule type" value="Genomic_DNA"/>
</dbReference>
<evidence type="ECO:0000256" key="3">
    <source>
        <dbReference type="ARBA" id="ARBA00022670"/>
    </source>
</evidence>
<protein>
    <recommendedName>
        <fullName evidence="10">intramembrane prenyl-peptidase Rce1</fullName>
        <ecNumber evidence="10">3.4.26.1</ecNumber>
    </recommendedName>
</protein>
<evidence type="ECO:0000313" key="14">
    <source>
        <dbReference type="Proteomes" id="UP000309340"/>
    </source>
</evidence>
<dbReference type="Pfam" id="PF02517">
    <property type="entry name" value="Rce1-like"/>
    <property type="match status" value="1"/>
</dbReference>
<feature type="transmembrane region" description="Helical" evidence="11">
    <location>
        <begin position="79"/>
        <end position="102"/>
    </location>
</feature>
<dbReference type="AlphaFoldDB" id="A0A4U0X0H1"/>
<feature type="transmembrane region" description="Helical" evidence="11">
    <location>
        <begin position="366"/>
        <end position="384"/>
    </location>
</feature>
<evidence type="ECO:0000313" key="13">
    <source>
        <dbReference type="EMBL" id="TKA68636.1"/>
    </source>
</evidence>
<evidence type="ECO:0000256" key="6">
    <source>
        <dbReference type="ARBA" id="ARBA00022824"/>
    </source>
</evidence>
<organism evidence="13 14">
    <name type="scientific">Friedmanniomyces simplex</name>
    <dbReference type="NCBI Taxonomy" id="329884"/>
    <lineage>
        <taxon>Eukaryota</taxon>
        <taxon>Fungi</taxon>
        <taxon>Dikarya</taxon>
        <taxon>Ascomycota</taxon>
        <taxon>Pezizomycotina</taxon>
        <taxon>Dothideomycetes</taxon>
        <taxon>Dothideomycetidae</taxon>
        <taxon>Mycosphaerellales</taxon>
        <taxon>Teratosphaeriaceae</taxon>
        <taxon>Friedmanniomyces</taxon>
    </lineage>
</organism>
<gene>
    <name evidence="13" type="ORF">B0A55_07376</name>
</gene>
<evidence type="ECO:0000256" key="8">
    <source>
        <dbReference type="ARBA" id="ARBA00023136"/>
    </source>
</evidence>
<keyword evidence="6" id="KW-0256">Endoplasmic reticulum</keyword>
<evidence type="ECO:0000256" key="11">
    <source>
        <dbReference type="SAM" id="Phobius"/>
    </source>
</evidence>
<feature type="transmembrane region" description="Helical" evidence="11">
    <location>
        <begin position="39"/>
        <end position="58"/>
    </location>
</feature>
<dbReference type="EC" id="3.4.26.1" evidence="10"/>
<dbReference type="GO" id="GO:0004222">
    <property type="term" value="F:metalloendopeptidase activity"/>
    <property type="evidence" value="ECO:0007669"/>
    <property type="project" value="InterPro"/>
</dbReference>
<dbReference type="PANTHER" id="PTHR13046:SF0">
    <property type="entry name" value="CAAX PRENYL PROTEASE 2"/>
    <property type="match status" value="1"/>
</dbReference>
<reference evidence="13 14" key="1">
    <citation type="submission" date="2017-03" db="EMBL/GenBank/DDBJ databases">
        <title>Genomes of endolithic fungi from Antarctica.</title>
        <authorList>
            <person name="Coleine C."/>
            <person name="Masonjones S."/>
            <person name="Stajich J.E."/>
        </authorList>
    </citation>
    <scope>NUCLEOTIDE SEQUENCE [LARGE SCALE GENOMIC DNA]</scope>
    <source>
        <strain evidence="13 14">CCFEE 5184</strain>
    </source>
</reference>
<evidence type="ECO:0000256" key="1">
    <source>
        <dbReference type="ARBA" id="ARBA00004477"/>
    </source>
</evidence>
<dbReference type="GO" id="GO:0005789">
    <property type="term" value="C:endoplasmic reticulum membrane"/>
    <property type="evidence" value="ECO:0007669"/>
    <property type="project" value="UniProtKB-SubCell"/>
</dbReference>
<evidence type="ECO:0000256" key="5">
    <source>
        <dbReference type="ARBA" id="ARBA00022801"/>
    </source>
</evidence>
<keyword evidence="5" id="KW-0378">Hydrolase</keyword>
<evidence type="ECO:0000256" key="7">
    <source>
        <dbReference type="ARBA" id="ARBA00022989"/>
    </source>
</evidence>
<evidence type="ECO:0000256" key="2">
    <source>
        <dbReference type="ARBA" id="ARBA00006897"/>
    </source>
</evidence>
<keyword evidence="4 11" id="KW-0812">Transmembrane</keyword>
<dbReference type="STRING" id="329884.A0A4U0X0H1"/>
<comment type="catalytic activity">
    <reaction evidence="9">
        <text>Hydrolyzes the peptide bond -P2-(S-farnesyl or geranylgeranyl)C-P1'-P2'-P3'-COOH where P1' and P2' are amino acids with aliphatic sidechains and P3' is any C-terminal residue.</text>
        <dbReference type="EC" id="3.4.26.1"/>
    </reaction>
</comment>
<accession>A0A4U0X0H1</accession>
<evidence type="ECO:0000256" key="4">
    <source>
        <dbReference type="ARBA" id="ARBA00022692"/>
    </source>
</evidence>
<dbReference type="GO" id="GO:0071586">
    <property type="term" value="P:CAAX-box protein processing"/>
    <property type="evidence" value="ECO:0007669"/>
    <property type="project" value="InterPro"/>
</dbReference>
<comment type="subcellular location">
    <subcellularLocation>
        <location evidence="1">Endoplasmic reticulum membrane</location>
        <topology evidence="1">Multi-pass membrane protein</topology>
    </subcellularLocation>
</comment>
<evidence type="ECO:0000259" key="12">
    <source>
        <dbReference type="Pfam" id="PF02517"/>
    </source>
</evidence>
<dbReference type="InterPro" id="IPR039731">
    <property type="entry name" value="Rce1"/>
</dbReference>
<proteinExistence type="inferred from homology"/>
<keyword evidence="8 11" id="KW-0472">Membrane</keyword>
<dbReference type="InterPro" id="IPR003675">
    <property type="entry name" value="Rce1/LyrA-like_dom"/>
</dbReference>
<sequence length="397" mass="43570">MPPHPVDSSRGSSTLFDKVRNYYHTKQDEPAPPPITSQTALLCAALYTLIYIAPFYLSPTLRSTPLQSRDAPAVIRARVRAVALSCLFSTVITVYILAIPGQATPPEIARLLGLWPLDPRDIARTLALVATLFAGPLYETLIIDSAWRQLAPATLTSGLFSNNNKNHNWIAYRNLLVAPASEELVFRSLTISLHLLARASPPRIIFTTPLIFGLAHVHHLAEFLQSRTPAGHRSPPLQIWINGLVRTLFQFTYTSLFGLFAAFVYLRTGNLWAVMLAHGFCNGMGVPRVWGRVGQFAASYEDITPDVAQGKKKKRDEDADADAVKVKVGDGLMMQGAGGDQEDSKAAAAHVREAVGPRNLGVGWTVGYYVLMFMGSFGFYRMLWPLTESANALASFS</sequence>
<keyword evidence="3" id="KW-0645">Protease</keyword>
<comment type="caution">
    <text evidence="13">The sequence shown here is derived from an EMBL/GenBank/DDBJ whole genome shotgun (WGS) entry which is preliminary data.</text>
</comment>
<dbReference type="PANTHER" id="PTHR13046">
    <property type="entry name" value="PROTEASE U48 CAAX PRENYL PROTEASE RCE1"/>
    <property type="match status" value="1"/>
</dbReference>